<keyword evidence="2" id="KW-1185">Reference proteome</keyword>
<dbReference type="AlphaFoldDB" id="A0A1X0CYV1"/>
<dbReference type="Proteomes" id="UP000192801">
    <property type="component" value="Unassembled WGS sequence"/>
</dbReference>
<proteinExistence type="predicted"/>
<reference evidence="1 2" key="1">
    <citation type="submission" date="2016-12" db="EMBL/GenBank/DDBJ databases">
        <title>The new phylogeny of genus Mycobacterium.</title>
        <authorList>
            <person name="Tortoli E."/>
            <person name="Trovato A."/>
            <person name="Cirillo D.M."/>
        </authorList>
    </citation>
    <scope>NUCLEOTIDE SEQUENCE [LARGE SCALE GENOMIC DNA]</scope>
    <source>
        <strain evidence="1 2">DSM 45130</strain>
    </source>
</reference>
<dbReference type="Pfam" id="PF00350">
    <property type="entry name" value="Dynamin_N"/>
    <property type="match status" value="1"/>
</dbReference>
<dbReference type="Gene3D" id="3.40.50.300">
    <property type="entry name" value="P-loop containing nucleotide triphosphate hydrolases"/>
    <property type="match status" value="1"/>
</dbReference>
<name>A0A1X0CYV1_9MYCO</name>
<organism evidence="1 2">
    <name type="scientific">Mycolicibacterium insubricum</name>
    <dbReference type="NCBI Taxonomy" id="444597"/>
    <lineage>
        <taxon>Bacteria</taxon>
        <taxon>Bacillati</taxon>
        <taxon>Actinomycetota</taxon>
        <taxon>Actinomycetes</taxon>
        <taxon>Mycobacteriales</taxon>
        <taxon>Mycobacteriaceae</taxon>
        <taxon>Mycolicibacterium</taxon>
    </lineage>
</organism>
<gene>
    <name evidence="1" type="ORF">BST26_18710</name>
</gene>
<comment type="caution">
    <text evidence="1">The sequence shown here is derived from an EMBL/GenBank/DDBJ whole genome shotgun (WGS) entry which is preliminary data.</text>
</comment>
<accession>A0A1X0CYV1</accession>
<dbReference type="RefSeq" id="WP_083033121.1">
    <property type="nucleotide sequence ID" value="NZ_AP022618.1"/>
</dbReference>
<protein>
    <submittedName>
        <fullName evidence="1">Isoniazid-inducible protein iniA</fullName>
    </submittedName>
</protein>
<evidence type="ECO:0000313" key="2">
    <source>
        <dbReference type="Proteomes" id="UP000192801"/>
    </source>
</evidence>
<dbReference type="PANTHER" id="PTHR43681:SF1">
    <property type="entry name" value="SARCALUMENIN"/>
    <property type="match status" value="1"/>
</dbReference>
<dbReference type="InterPro" id="IPR045063">
    <property type="entry name" value="Dynamin_N"/>
</dbReference>
<sequence length="616" mass="67148">MTQPQDRRPVAVIVELIDHTAAIAALHDRRDLAERLAAAKVRISDPQIRVVIAGQLKQGKSQLLNSLLNLPVARVGDDETTALITVVSYADQPIARLVVAPSLGAAPGVPEPGAPEYIDIPIDAIRTDLRRAPIARGREVLRVEVGVPSPLLRGGLTFIDTPGVGGHGQPHLSATLGLLPDADAMLMISDTSQEFTEPEMRFLRQGQQLCPVTAVIATKTDLYPHWRAIVAANTAHLQRAGVDVPLIPASSLLRSHAVSTNDAELNTESNFPAIVSFLSERVLSRETDRVRDAVLAEIASTAEHLTLAVDAELAALDDPDSVRRITEDLERRQQDASDALAHTALWQQVLNDGIADLTGDVDHDLRARFREIVSDAEAVIDSCDPTVHWAEIGAQVQDSVATAVGDNFVFAYRRAEALAAEVARTFTEVGFDGVDIPEVNARDMGAEFTGLKAITRLESKPIGFGHKAVTGLRGSYGGVLMFGMLSSVVGLGMFNPLSLGAGLLLGRKAYREDMENRMMRVRSEAKTNLRKFVDDVSFVVGKESRDRLKTIQRQLRDHYRDIANETARSLNESLQATLNAARLEENERITRVNELSRQRNILGQVSDNVVNLRAPR</sequence>
<dbReference type="InterPro" id="IPR027417">
    <property type="entry name" value="P-loop_NTPase"/>
</dbReference>
<dbReference type="STRING" id="444597.BST26_18710"/>
<dbReference type="SUPFAM" id="SSF52540">
    <property type="entry name" value="P-loop containing nucleoside triphosphate hydrolases"/>
    <property type="match status" value="1"/>
</dbReference>
<dbReference type="InterPro" id="IPR051943">
    <property type="entry name" value="TRAFAC_Dynamin-like_GTPase"/>
</dbReference>
<dbReference type="PANTHER" id="PTHR43681">
    <property type="entry name" value="TRANSMEMBRANE GTPASE FZO"/>
    <property type="match status" value="1"/>
</dbReference>
<dbReference type="EMBL" id="MVHS01000063">
    <property type="protein sequence ID" value="ORA65351.1"/>
    <property type="molecule type" value="Genomic_DNA"/>
</dbReference>
<evidence type="ECO:0000313" key="1">
    <source>
        <dbReference type="EMBL" id="ORA65351.1"/>
    </source>
</evidence>